<protein>
    <recommendedName>
        <fullName evidence="2">non-specific serine/threonine protein kinase</fullName>
        <ecNumber evidence="2">2.7.11.1</ecNumber>
    </recommendedName>
</protein>
<evidence type="ECO:0000256" key="8">
    <source>
        <dbReference type="SAM" id="Phobius"/>
    </source>
</evidence>
<evidence type="ECO:0000259" key="9">
    <source>
        <dbReference type="PROSITE" id="PS50011"/>
    </source>
</evidence>
<keyword evidence="8" id="KW-1133">Transmembrane helix</keyword>
<feature type="transmembrane region" description="Helical" evidence="8">
    <location>
        <begin position="481"/>
        <end position="501"/>
    </location>
</feature>
<keyword evidence="3" id="KW-0808">Transferase</keyword>
<dbReference type="SUPFAM" id="SSF56112">
    <property type="entry name" value="Protein kinase-like (PK-like)"/>
    <property type="match status" value="1"/>
</dbReference>
<dbReference type="GO" id="GO:0005524">
    <property type="term" value="F:ATP binding"/>
    <property type="evidence" value="ECO:0007669"/>
    <property type="project" value="UniProtKB-UniRule"/>
</dbReference>
<evidence type="ECO:0000313" key="10">
    <source>
        <dbReference type="EMBL" id="MST49688.1"/>
    </source>
</evidence>
<sequence length="502" mass="53742">MTNSRHQVGDVVGGYVLERRLGSGASATVYLAKDGGGEPVALKLLNPGASLGEREDSDEGPGRRRLRSEALALSKLDIPGIAHVSDLEVDGVEAFLVTEYIPGPTLEEDVHTSGPWLREDVSEIAGLLSDTLTAVHARAICHRDIKPANVILGPNGPVLIDFGISFASGAQHLTQTGLVVGTPGFISPEVINGKAYDFADDWWALATTLLFLLTGRPPFGADSQVIQISRVLAGNPDVLGLDEDLAEVFREVLAPQEKGRGEFPMLLEALERVPEISPTRVQDFTDWYSLGSEGSSNGETEVLHGRFFPETVEANPEAFESGNEENLEESVALEEPRAVPFTFLALSLAWASWVPHSEIVAGVVAVAAIWVAATAGWHRQARRKILSIPAVFVKGLISGLPGMVGILVPLVASYGIGNGAEVIFPDGWPGSFEIFGTVVTQSWLARIVIAWFCACVLWILPAFAPIRTGARSVIRAFFPRIWARALLVLLALGATLAALILS</sequence>
<gene>
    <name evidence="10" type="ORF">FYJ63_05480</name>
</gene>
<evidence type="ECO:0000256" key="4">
    <source>
        <dbReference type="ARBA" id="ARBA00022741"/>
    </source>
</evidence>
<dbReference type="InterPro" id="IPR000719">
    <property type="entry name" value="Prot_kinase_dom"/>
</dbReference>
<dbReference type="InterPro" id="IPR011009">
    <property type="entry name" value="Kinase-like_dom_sf"/>
</dbReference>
<keyword evidence="10" id="KW-0723">Serine/threonine-protein kinase</keyword>
<dbReference type="EC" id="2.7.11.1" evidence="2"/>
<dbReference type="PANTHER" id="PTHR43671:SF13">
    <property type="entry name" value="SERINE_THREONINE-PROTEIN KINASE NEK2"/>
    <property type="match status" value="1"/>
</dbReference>
<evidence type="ECO:0000313" key="11">
    <source>
        <dbReference type="Proteomes" id="UP000442535"/>
    </source>
</evidence>
<evidence type="ECO:0000256" key="6">
    <source>
        <dbReference type="ARBA" id="ARBA00022840"/>
    </source>
</evidence>
<keyword evidence="4 7" id="KW-0547">Nucleotide-binding</keyword>
<evidence type="ECO:0000256" key="2">
    <source>
        <dbReference type="ARBA" id="ARBA00012513"/>
    </source>
</evidence>
<dbReference type="Gene3D" id="1.10.510.10">
    <property type="entry name" value="Transferase(Phosphotransferase) domain 1"/>
    <property type="match status" value="1"/>
</dbReference>
<dbReference type="EMBL" id="VUMY01000008">
    <property type="protein sequence ID" value="MST49688.1"/>
    <property type="molecule type" value="Genomic_DNA"/>
</dbReference>
<dbReference type="PANTHER" id="PTHR43671">
    <property type="entry name" value="SERINE/THREONINE-PROTEIN KINASE NEK"/>
    <property type="match status" value="1"/>
</dbReference>
<feature type="transmembrane region" description="Helical" evidence="8">
    <location>
        <begin position="359"/>
        <end position="378"/>
    </location>
</feature>
<dbReference type="InterPro" id="IPR008271">
    <property type="entry name" value="Ser/Thr_kinase_AS"/>
</dbReference>
<dbReference type="Pfam" id="PF00069">
    <property type="entry name" value="Pkinase"/>
    <property type="match status" value="1"/>
</dbReference>
<feature type="domain" description="Protein kinase" evidence="9">
    <location>
        <begin position="15"/>
        <end position="276"/>
    </location>
</feature>
<dbReference type="Proteomes" id="UP000442535">
    <property type="component" value="Unassembled WGS sequence"/>
</dbReference>
<dbReference type="InterPro" id="IPR050660">
    <property type="entry name" value="NEK_Ser/Thr_kinase"/>
</dbReference>
<comment type="caution">
    <text evidence="10">The sequence shown here is derived from an EMBL/GenBank/DDBJ whole genome shotgun (WGS) entry which is preliminary data.</text>
</comment>
<dbReference type="PROSITE" id="PS50011">
    <property type="entry name" value="PROTEIN_KINASE_DOM"/>
    <property type="match status" value="1"/>
</dbReference>
<evidence type="ECO:0000256" key="1">
    <source>
        <dbReference type="ARBA" id="ARBA00010886"/>
    </source>
</evidence>
<keyword evidence="11" id="KW-1185">Reference proteome</keyword>
<feature type="transmembrane region" description="Helical" evidence="8">
    <location>
        <begin position="434"/>
        <end position="460"/>
    </location>
</feature>
<keyword evidence="8" id="KW-0812">Transmembrane</keyword>
<name>A0A7K0K2P7_9ACTO</name>
<proteinExistence type="inferred from homology"/>
<evidence type="ECO:0000256" key="7">
    <source>
        <dbReference type="PROSITE-ProRule" id="PRU10141"/>
    </source>
</evidence>
<feature type="transmembrane region" description="Helical" evidence="8">
    <location>
        <begin position="390"/>
        <end position="414"/>
    </location>
</feature>
<dbReference type="Gene3D" id="3.30.200.20">
    <property type="entry name" value="Phosphorylase Kinase, domain 1"/>
    <property type="match status" value="1"/>
</dbReference>
<dbReference type="PROSITE" id="PS00108">
    <property type="entry name" value="PROTEIN_KINASE_ST"/>
    <property type="match status" value="1"/>
</dbReference>
<dbReference type="AlphaFoldDB" id="A0A7K0K2P7"/>
<keyword evidence="6 7" id="KW-0067">ATP-binding</keyword>
<evidence type="ECO:0000256" key="5">
    <source>
        <dbReference type="ARBA" id="ARBA00022777"/>
    </source>
</evidence>
<dbReference type="PROSITE" id="PS00107">
    <property type="entry name" value="PROTEIN_KINASE_ATP"/>
    <property type="match status" value="1"/>
</dbReference>
<keyword evidence="5 10" id="KW-0418">Kinase</keyword>
<reference evidence="10 11" key="1">
    <citation type="submission" date="2019-08" db="EMBL/GenBank/DDBJ databases">
        <title>In-depth cultivation of the pig gut microbiome towards novel bacterial diversity and tailored functional studies.</title>
        <authorList>
            <person name="Wylensek D."/>
            <person name="Hitch T.C.A."/>
            <person name="Clavel T."/>
        </authorList>
    </citation>
    <scope>NUCLEOTIDE SEQUENCE [LARGE SCALE GENOMIC DNA]</scope>
    <source>
        <strain evidence="10 11">RF-GAM-744-WT-7</strain>
    </source>
</reference>
<feature type="binding site" evidence="7">
    <location>
        <position position="43"/>
    </location>
    <ligand>
        <name>ATP</name>
        <dbReference type="ChEBI" id="CHEBI:30616"/>
    </ligand>
</feature>
<dbReference type="GO" id="GO:0004674">
    <property type="term" value="F:protein serine/threonine kinase activity"/>
    <property type="evidence" value="ECO:0007669"/>
    <property type="project" value="UniProtKB-KW"/>
</dbReference>
<dbReference type="CDD" id="cd14014">
    <property type="entry name" value="STKc_PknB_like"/>
    <property type="match status" value="1"/>
</dbReference>
<comment type="similarity">
    <text evidence="1">Belongs to the protein kinase superfamily. NEK Ser/Thr protein kinase family. NIMA subfamily.</text>
</comment>
<accession>A0A7K0K2P7</accession>
<organism evidence="10 11">
    <name type="scientific">Mobiluncus porci</name>
    <dbReference type="NCBI Taxonomy" id="2652278"/>
    <lineage>
        <taxon>Bacteria</taxon>
        <taxon>Bacillati</taxon>
        <taxon>Actinomycetota</taxon>
        <taxon>Actinomycetes</taxon>
        <taxon>Actinomycetales</taxon>
        <taxon>Actinomycetaceae</taxon>
        <taxon>Mobiluncus</taxon>
    </lineage>
</organism>
<dbReference type="SMART" id="SM00220">
    <property type="entry name" value="S_TKc"/>
    <property type="match status" value="1"/>
</dbReference>
<dbReference type="RefSeq" id="WP_154544597.1">
    <property type="nucleotide sequence ID" value="NZ_VUMY01000008.1"/>
</dbReference>
<dbReference type="InterPro" id="IPR017441">
    <property type="entry name" value="Protein_kinase_ATP_BS"/>
</dbReference>
<evidence type="ECO:0000256" key="3">
    <source>
        <dbReference type="ARBA" id="ARBA00022679"/>
    </source>
</evidence>
<keyword evidence="8" id="KW-0472">Membrane</keyword>